<evidence type="ECO:0000256" key="6">
    <source>
        <dbReference type="ARBA" id="ARBA00022840"/>
    </source>
</evidence>
<dbReference type="Pfam" id="PF13424">
    <property type="entry name" value="TPR_12"/>
    <property type="match status" value="2"/>
</dbReference>
<keyword evidence="11" id="KW-1185">Reference proteome</keyword>
<feature type="binding site" evidence="8">
    <location>
        <position position="115"/>
    </location>
    <ligand>
        <name>ATP</name>
        <dbReference type="ChEBI" id="CHEBI:30616"/>
    </ligand>
</feature>
<proteinExistence type="predicted"/>
<dbReference type="InterPro" id="IPR011990">
    <property type="entry name" value="TPR-like_helical_dom_sf"/>
</dbReference>
<feature type="repeat" description="TPR" evidence="7">
    <location>
        <begin position="500"/>
        <end position="533"/>
    </location>
</feature>
<organism evidence="10 11">
    <name type="scientific">Dokdonella ginsengisoli</name>
    <dbReference type="NCBI Taxonomy" id="363846"/>
    <lineage>
        <taxon>Bacteria</taxon>
        <taxon>Pseudomonadati</taxon>
        <taxon>Pseudomonadota</taxon>
        <taxon>Gammaproteobacteria</taxon>
        <taxon>Lysobacterales</taxon>
        <taxon>Rhodanobacteraceae</taxon>
        <taxon>Dokdonella</taxon>
    </lineage>
</organism>
<feature type="domain" description="Protein kinase" evidence="9">
    <location>
        <begin position="84"/>
        <end position="358"/>
    </location>
</feature>
<accession>A0ABV9QSH2</accession>
<reference evidence="11" key="1">
    <citation type="journal article" date="2019" name="Int. J. Syst. Evol. Microbiol.">
        <title>The Global Catalogue of Microorganisms (GCM) 10K type strain sequencing project: providing services to taxonomists for standard genome sequencing and annotation.</title>
        <authorList>
            <consortium name="The Broad Institute Genomics Platform"/>
            <consortium name="The Broad Institute Genome Sequencing Center for Infectious Disease"/>
            <person name="Wu L."/>
            <person name="Ma J."/>
        </authorList>
    </citation>
    <scope>NUCLEOTIDE SEQUENCE [LARGE SCALE GENOMIC DNA]</scope>
    <source>
        <strain evidence="11">CCUG 30340</strain>
    </source>
</reference>
<dbReference type="PROSITE" id="PS50011">
    <property type="entry name" value="PROTEIN_KINASE_DOM"/>
    <property type="match status" value="1"/>
</dbReference>
<dbReference type="PROSITE" id="PS00107">
    <property type="entry name" value="PROTEIN_KINASE_ATP"/>
    <property type="match status" value="1"/>
</dbReference>
<dbReference type="InterPro" id="IPR011009">
    <property type="entry name" value="Kinase-like_dom_sf"/>
</dbReference>
<dbReference type="SMART" id="SM00220">
    <property type="entry name" value="S_TKc"/>
    <property type="match status" value="1"/>
</dbReference>
<keyword evidence="4" id="KW-0418">Kinase</keyword>
<dbReference type="InterPro" id="IPR008271">
    <property type="entry name" value="Ser/Thr_kinase_AS"/>
</dbReference>
<evidence type="ECO:0000259" key="9">
    <source>
        <dbReference type="PROSITE" id="PS50011"/>
    </source>
</evidence>
<evidence type="ECO:0000313" key="10">
    <source>
        <dbReference type="EMBL" id="MFC4819703.1"/>
    </source>
</evidence>
<dbReference type="PROSITE" id="PS50005">
    <property type="entry name" value="TPR"/>
    <property type="match status" value="1"/>
</dbReference>
<name>A0ABV9QSH2_9GAMM</name>
<evidence type="ECO:0000256" key="4">
    <source>
        <dbReference type="ARBA" id="ARBA00022777"/>
    </source>
</evidence>
<dbReference type="SUPFAM" id="SSF48452">
    <property type="entry name" value="TPR-like"/>
    <property type="match status" value="2"/>
</dbReference>
<comment type="caution">
    <text evidence="10">The sequence shown here is derived from an EMBL/GenBank/DDBJ whole genome shotgun (WGS) entry which is preliminary data.</text>
</comment>
<keyword evidence="5 7" id="KW-0802">TPR repeat</keyword>
<dbReference type="SMART" id="SM00028">
    <property type="entry name" value="TPR"/>
    <property type="match status" value="8"/>
</dbReference>
<dbReference type="Gene3D" id="1.10.510.10">
    <property type="entry name" value="Transferase(Phosphotransferase) domain 1"/>
    <property type="match status" value="1"/>
</dbReference>
<dbReference type="SUPFAM" id="SSF56112">
    <property type="entry name" value="Protein kinase-like (PK-like)"/>
    <property type="match status" value="1"/>
</dbReference>
<dbReference type="Pfam" id="PF07719">
    <property type="entry name" value="TPR_2"/>
    <property type="match status" value="1"/>
</dbReference>
<keyword evidence="3 8" id="KW-0547">Nucleotide-binding</keyword>
<sequence>MTRDGAIERRWLELGPLFDRAFELDAAGRARLLAEVADAELREALARMLQESARDSRLDEGSGRLAAELIDAEPGLRGQRLGAWRVGRPIGAGGMASVFAAEREDGAYAQQVAIKVLRYGLHDEAERARFVRERAILARLEHPGIARLLDGGFTAQGVPWFALEYVDGRPLTEYCDERRLDVAARLRLFADVCAAVDYAHRNLVVHRDLKPSNILVREDGALKLLDFGIARLLDDGDRDATRTEARLLTPAYAAPEQRDGGAITTATDVYALGVLLHELLTGSRPHWREDASLRAPSASLTGAGAAHAQARGCDLRSLRRRVAGDLDLIVAKALQRDPAQRYAGAAELAADLDRHARGEPVRARAGSRRYRARKFVGRHRVGEALGAAIELAVLAGVGATLWQARAARAEAARADAARDFVLALFDGVTPDESKGRTVSARELLDRGALRLAQTLKTQPELEAELSTALAGAYRQLGDYARARDLAQRALDHADGDTARAGALVERGRVLAAQGQLEEAERDLRQALALAPQRRDGIELRLAEVLSERGRLPDARALAEAALERTRGSGAETERRALAALGGIRFREGDLDGAAAALREALSLRRLHDGEAHTQTAAAEHDLGVVVLQQGDAKAAAELFAQAMATRRALLGPEHPDLAESEFNLGTALRRQGDRAGAAERIGHAVAMQKKLLGPNHPGVANGLNSLAVIAFEQGDLATAIARLEEALQAARASYGQAHPTVATMQNNLAGMQRSAGRYEEAEANARAAVATTIAAVGQDHYLVGIARLGLGNTLAERGRGAAALEEIRAAHALLAARLGAEHQDTLQAQASLAAALRQNGQLDAARSQASAALAAGERAFPAGHPRLGKLRLIAARIAAEGGDCAGAMPQLAAADTELAAGGAAARVDRAWVAVERASCRRHLHAQDADEAATAARAAVAALPFVPPELVAANATLLASR</sequence>
<dbReference type="PANTHER" id="PTHR43289:SF34">
    <property type="entry name" value="SERINE_THREONINE-PROTEIN KINASE YBDM-RELATED"/>
    <property type="match status" value="1"/>
</dbReference>
<evidence type="ECO:0000256" key="7">
    <source>
        <dbReference type="PROSITE-ProRule" id="PRU00339"/>
    </source>
</evidence>
<dbReference type="InterPro" id="IPR017441">
    <property type="entry name" value="Protein_kinase_ATP_BS"/>
</dbReference>
<keyword evidence="2" id="KW-0677">Repeat</keyword>
<evidence type="ECO:0000256" key="5">
    <source>
        <dbReference type="ARBA" id="ARBA00022803"/>
    </source>
</evidence>
<dbReference type="InterPro" id="IPR013105">
    <property type="entry name" value="TPR_2"/>
</dbReference>
<dbReference type="Gene3D" id="1.25.40.10">
    <property type="entry name" value="Tetratricopeptide repeat domain"/>
    <property type="match status" value="3"/>
</dbReference>
<dbReference type="EMBL" id="JBHSHD010000005">
    <property type="protein sequence ID" value="MFC4819703.1"/>
    <property type="molecule type" value="Genomic_DNA"/>
</dbReference>
<evidence type="ECO:0000256" key="3">
    <source>
        <dbReference type="ARBA" id="ARBA00022741"/>
    </source>
</evidence>
<dbReference type="RefSeq" id="WP_380019498.1">
    <property type="nucleotide sequence ID" value="NZ_JBHSHD010000005.1"/>
</dbReference>
<keyword evidence="1" id="KW-0808">Transferase</keyword>
<dbReference type="Gene3D" id="3.30.200.20">
    <property type="entry name" value="Phosphorylase Kinase, domain 1"/>
    <property type="match status" value="1"/>
</dbReference>
<evidence type="ECO:0000256" key="2">
    <source>
        <dbReference type="ARBA" id="ARBA00022737"/>
    </source>
</evidence>
<dbReference type="Pfam" id="PF13374">
    <property type="entry name" value="TPR_10"/>
    <property type="match status" value="1"/>
</dbReference>
<dbReference type="PANTHER" id="PTHR43289">
    <property type="entry name" value="MITOGEN-ACTIVATED PROTEIN KINASE KINASE KINASE 20-RELATED"/>
    <property type="match status" value="1"/>
</dbReference>
<gene>
    <name evidence="10" type="ORF">ACFO6Q_05185</name>
</gene>
<protein>
    <submittedName>
        <fullName evidence="10">Tetratricopeptide repeat protein</fullName>
    </submittedName>
</protein>
<evidence type="ECO:0000313" key="11">
    <source>
        <dbReference type="Proteomes" id="UP001595886"/>
    </source>
</evidence>
<dbReference type="InterPro" id="IPR019734">
    <property type="entry name" value="TPR_rpt"/>
</dbReference>
<dbReference type="CDD" id="cd14014">
    <property type="entry name" value="STKc_PknB_like"/>
    <property type="match status" value="1"/>
</dbReference>
<dbReference type="Pfam" id="PF00069">
    <property type="entry name" value="Pkinase"/>
    <property type="match status" value="1"/>
</dbReference>
<dbReference type="PROSITE" id="PS00108">
    <property type="entry name" value="PROTEIN_KINASE_ST"/>
    <property type="match status" value="1"/>
</dbReference>
<dbReference type="Proteomes" id="UP001595886">
    <property type="component" value="Unassembled WGS sequence"/>
</dbReference>
<evidence type="ECO:0000256" key="8">
    <source>
        <dbReference type="PROSITE-ProRule" id="PRU10141"/>
    </source>
</evidence>
<dbReference type="InterPro" id="IPR000719">
    <property type="entry name" value="Prot_kinase_dom"/>
</dbReference>
<keyword evidence="6 8" id="KW-0067">ATP-binding</keyword>
<evidence type="ECO:0000256" key="1">
    <source>
        <dbReference type="ARBA" id="ARBA00022679"/>
    </source>
</evidence>